<sequence length="300" mass="33954">MVTRNLFCFIYIGLLFTITYSLTIREIIKRDPISFETYKDGECYYCKDDICVPCSNRSEFDTVIIPDKEGVNKTYITEGCSSKDIDLDLCFSKNCTADSECLSNKCIKGHCSTDEDNPIIQCQYVRTIHSNPIFGDAKGYKTHCGLPAGYKCNSNKDCSSFNCERYTDYRICGEPDDGGCHSACSLGSAFVMMAAVPIYIIVFIISCCCCCCYKHHSQYRKYIKYSALAFVVLSPIPWIVLLSYDIYDMTEDASVTGHVISIIILVVIATIIAFLICRFWKIKKEDEDDEIPKVDNENLN</sequence>
<proteinExistence type="predicted"/>
<reference evidence="2 3" key="2">
    <citation type="submission" date="2016-08" db="EMBL/GenBank/DDBJ databases">
        <title>Pervasive Adenine N6-methylation of Active Genes in Fungi.</title>
        <authorList>
            <consortium name="DOE Joint Genome Institute"/>
            <person name="Mondo S.J."/>
            <person name="Dannebaum R.O."/>
            <person name="Kuo R.C."/>
            <person name="Labutti K."/>
            <person name="Haridas S."/>
            <person name="Kuo A."/>
            <person name="Salamov A."/>
            <person name="Ahrendt S.R."/>
            <person name="Lipzen A."/>
            <person name="Sullivan W."/>
            <person name="Andreopoulos W.B."/>
            <person name="Clum A."/>
            <person name="Lindquist E."/>
            <person name="Daum C."/>
            <person name="Ramamoorthy G.K."/>
            <person name="Gryganskyi A."/>
            <person name="Culley D."/>
            <person name="Magnuson J.K."/>
            <person name="James T.Y."/>
            <person name="O'Malley M.A."/>
            <person name="Stajich J.E."/>
            <person name="Spatafora J.W."/>
            <person name="Visel A."/>
            <person name="Grigoriev I.V."/>
        </authorList>
    </citation>
    <scope>NUCLEOTIDE SEQUENCE [LARGE SCALE GENOMIC DNA]</scope>
    <source>
        <strain evidence="2 3">S4</strain>
    </source>
</reference>
<keyword evidence="1" id="KW-0472">Membrane</keyword>
<feature type="transmembrane region" description="Helical" evidence="1">
    <location>
        <begin position="259"/>
        <end position="277"/>
    </location>
</feature>
<dbReference type="EMBL" id="MCFG01000034">
    <property type="protein sequence ID" value="ORX85524.1"/>
    <property type="molecule type" value="Genomic_DNA"/>
</dbReference>
<evidence type="ECO:0000313" key="2">
    <source>
        <dbReference type="EMBL" id="ORX85524.1"/>
    </source>
</evidence>
<name>A0A1Y1XJI6_9FUNG</name>
<dbReference type="Proteomes" id="UP000193944">
    <property type="component" value="Unassembled WGS sequence"/>
</dbReference>
<gene>
    <name evidence="2" type="ORF">BCR32DRAFT_265582</name>
</gene>
<protein>
    <submittedName>
        <fullName evidence="2">Uncharacterized protein</fullName>
    </submittedName>
</protein>
<comment type="caution">
    <text evidence="2">The sequence shown here is derived from an EMBL/GenBank/DDBJ whole genome shotgun (WGS) entry which is preliminary data.</text>
</comment>
<dbReference type="OrthoDB" id="10451855at2759"/>
<feature type="transmembrane region" description="Helical" evidence="1">
    <location>
        <begin position="190"/>
        <end position="213"/>
    </location>
</feature>
<keyword evidence="1" id="KW-0812">Transmembrane</keyword>
<accession>A0A1Y1XJI6</accession>
<evidence type="ECO:0000313" key="3">
    <source>
        <dbReference type="Proteomes" id="UP000193944"/>
    </source>
</evidence>
<keyword evidence="1" id="KW-1133">Transmembrane helix</keyword>
<keyword evidence="3" id="KW-1185">Reference proteome</keyword>
<feature type="transmembrane region" description="Helical" evidence="1">
    <location>
        <begin position="225"/>
        <end position="247"/>
    </location>
</feature>
<evidence type="ECO:0000256" key="1">
    <source>
        <dbReference type="SAM" id="Phobius"/>
    </source>
</evidence>
<organism evidence="2 3">
    <name type="scientific">Anaeromyces robustus</name>
    <dbReference type="NCBI Taxonomy" id="1754192"/>
    <lineage>
        <taxon>Eukaryota</taxon>
        <taxon>Fungi</taxon>
        <taxon>Fungi incertae sedis</taxon>
        <taxon>Chytridiomycota</taxon>
        <taxon>Chytridiomycota incertae sedis</taxon>
        <taxon>Neocallimastigomycetes</taxon>
        <taxon>Neocallimastigales</taxon>
        <taxon>Neocallimastigaceae</taxon>
        <taxon>Anaeromyces</taxon>
    </lineage>
</organism>
<reference evidence="2 3" key="1">
    <citation type="submission" date="2016-08" db="EMBL/GenBank/DDBJ databases">
        <title>A Parts List for Fungal Cellulosomes Revealed by Comparative Genomics.</title>
        <authorList>
            <consortium name="DOE Joint Genome Institute"/>
            <person name="Haitjema C.H."/>
            <person name="Gilmore S.P."/>
            <person name="Henske J.K."/>
            <person name="Solomon K.V."/>
            <person name="De Groot R."/>
            <person name="Kuo A."/>
            <person name="Mondo S.J."/>
            <person name="Salamov A.A."/>
            <person name="Labutti K."/>
            <person name="Zhao Z."/>
            <person name="Chiniquy J."/>
            <person name="Barry K."/>
            <person name="Brewer H.M."/>
            <person name="Purvine S.O."/>
            <person name="Wright A.T."/>
            <person name="Boxma B."/>
            <person name="Van Alen T."/>
            <person name="Hackstein J.H."/>
            <person name="Baker S.E."/>
            <person name="Grigoriev I.V."/>
            <person name="O'Malley M.A."/>
        </authorList>
    </citation>
    <scope>NUCLEOTIDE SEQUENCE [LARGE SCALE GENOMIC DNA]</scope>
    <source>
        <strain evidence="2 3">S4</strain>
    </source>
</reference>
<dbReference type="AlphaFoldDB" id="A0A1Y1XJI6"/>